<keyword evidence="3" id="KW-0833">Ubl conjugation pathway</keyword>
<dbReference type="GO" id="GO:0019005">
    <property type="term" value="C:SCF ubiquitin ligase complex"/>
    <property type="evidence" value="ECO:0007669"/>
    <property type="project" value="TreeGrafter"/>
</dbReference>
<feature type="domain" description="F-box" evidence="5">
    <location>
        <begin position="202"/>
        <end position="249"/>
    </location>
</feature>
<keyword evidence="4" id="KW-0539">Nucleus</keyword>
<dbReference type="PANTHER" id="PTHR13123">
    <property type="entry name" value="LD30288P"/>
    <property type="match status" value="1"/>
</dbReference>
<name>A0AAD9P202_RIDPI</name>
<reference evidence="6" key="1">
    <citation type="journal article" date="2023" name="Mol. Biol. Evol.">
        <title>Third-Generation Sequencing Reveals the Adaptive Role of the Epigenome in Three Deep-Sea Polychaetes.</title>
        <authorList>
            <person name="Perez M."/>
            <person name="Aroh O."/>
            <person name="Sun Y."/>
            <person name="Lan Y."/>
            <person name="Juniper S.K."/>
            <person name="Young C.R."/>
            <person name="Angers B."/>
            <person name="Qian P.Y."/>
        </authorList>
    </citation>
    <scope>NUCLEOTIDE SEQUENCE</scope>
    <source>
        <strain evidence="6">R07B-5</strain>
    </source>
</reference>
<protein>
    <recommendedName>
        <fullName evidence="5">F-box domain-containing protein</fullName>
    </recommendedName>
</protein>
<dbReference type="InterPro" id="IPR036047">
    <property type="entry name" value="F-box-like_dom_sf"/>
</dbReference>
<evidence type="ECO:0000256" key="3">
    <source>
        <dbReference type="ARBA" id="ARBA00022786"/>
    </source>
</evidence>
<evidence type="ECO:0000256" key="2">
    <source>
        <dbReference type="ARBA" id="ARBA00004906"/>
    </source>
</evidence>
<comment type="subcellular location">
    <subcellularLocation>
        <location evidence="1">Nucleus</location>
    </subcellularLocation>
</comment>
<dbReference type="GO" id="GO:0005737">
    <property type="term" value="C:cytoplasm"/>
    <property type="evidence" value="ECO:0007669"/>
    <property type="project" value="TreeGrafter"/>
</dbReference>
<comment type="pathway">
    <text evidence="2">Protein modification; protein ubiquitination.</text>
</comment>
<organism evidence="6 7">
    <name type="scientific">Ridgeia piscesae</name>
    <name type="common">Tubeworm</name>
    <dbReference type="NCBI Taxonomy" id="27915"/>
    <lineage>
        <taxon>Eukaryota</taxon>
        <taxon>Metazoa</taxon>
        <taxon>Spiralia</taxon>
        <taxon>Lophotrochozoa</taxon>
        <taxon>Annelida</taxon>
        <taxon>Polychaeta</taxon>
        <taxon>Sedentaria</taxon>
        <taxon>Canalipalpata</taxon>
        <taxon>Sabellida</taxon>
        <taxon>Siboglinidae</taxon>
        <taxon>Ridgeia</taxon>
    </lineage>
</organism>
<accession>A0AAD9P202</accession>
<comment type="caution">
    <text evidence="6">The sequence shown here is derived from an EMBL/GenBank/DDBJ whole genome shotgun (WGS) entry which is preliminary data.</text>
</comment>
<dbReference type="GO" id="GO:0016567">
    <property type="term" value="P:protein ubiquitination"/>
    <property type="evidence" value="ECO:0007669"/>
    <property type="project" value="TreeGrafter"/>
</dbReference>
<keyword evidence="7" id="KW-1185">Reference proteome</keyword>
<dbReference type="InterPro" id="IPR040394">
    <property type="entry name" value="FBX25/32"/>
</dbReference>
<dbReference type="Proteomes" id="UP001209878">
    <property type="component" value="Unassembled WGS sequence"/>
</dbReference>
<evidence type="ECO:0000256" key="4">
    <source>
        <dbReference type="ARBA" id="ARBA00023242"/>
    </source>
</evidence>
<dbReference type="EMBL" id="JAODUO010000196">
    <property type="protein sequence ID" value="KAK2186551.1"/>
    <property type="molecule type" value="Genomic_DNA"/>
</dbReference>
<evidence type="ECO:0000313" key="7">
    <source>
        <dbReference type="Proteomes" id="UP001209878"/>
    </source>
</evidence>
<proteinExistence type="predicted"/>
<dbReference type="PROSITE" id="PS50181">
    <property type="entry name" value="FBOX"/>
    <property type="match status" value="1"/>
</dbReference>
<dbReference type="PANTHER" id="PTHR13123:SF7">
    <property type="entry name" value="LD30288P"/>
    <property type="match status" value="1"/>
</dbReference>
<dbReference type="SUPFAM" id="SSF81383">
    <property type="entry name" value="F-box domain"/>
    <property type="match status" value="1"/>
</dbReference>
<gene>
    <name evidence="6" type="ORF">NP493_196g01039</name>
</gene>
<evidence type="ECO:0000259" key="5">
    <source>
        <dbReference type="PROSITE" id="PS50181"/>
    </source>
</evidence>
<dbReference type="AlphaFoldDB" id="A0AAD9P202"/>
<evidence type="ECO:0000313" key="6">
    <source>
        <dbReference type="EMBL" id="KAK2186551.1"/>
    </source>
</evidence>
<dbReference type="InterPro" id="IPR001810">
    <property type="entry name" value="F-box_dom"/>
</dbReference>
<sequence>MPFLGQDWRSPGEQWVRTTEGWERLRMWRLKLLENFNESRIARLIRLAVLEGLCVQKEIEGCQGSQPYVCIVKGTKEQKTQVSLSEAFSRLDMSGAVRDNHRCNYACKLLELLVTKKLSTLSGTAQKVVFNIMECVLDQVMKTKNNTGVMQSLLKEAATALHQGRYNHLGSSSLWAHHMQAVVRMQKRLDSIQLDERSDDGQVQMTDLPDDCIRQILLRLADHKDLVNTGLIDQRTFSLAEEQLMWKELCLFHFEPCQMCAVIRRNESMQQLSWKVLYLRLAKRYGLKDVYAEMLRLCRHCSALYWERRGHPCVLSHLDPQSSPVTPACFVQLFAS</sequence>
<evidence type="ECO:0000256" key="1">
    <source>
        <dbReference type="ARBA" id="ARBA00004123"/>
    </source>
</evidence>
<dbReference type="GO" id="GO:0005634">
    <property type="term" value="C:nucleus"/>
    <property type="evidence" value="ECO:0007669"/>
    <property type="project" value="UniProtKB-SubCell"/>
</dbReference>